<dbReference type="AlphaFoldDB" id="A0A4S8MIE6"/>
<evidence type="ECO:0000313" key="2">
    <source>
        <dbReference type="Proteomes" id="UP000297245"/>
    </source>
</evidence>
<dbReference type="Proteomes" id="UP000297245">
    <property type="component" value="Unassembled WGS sequence"/>
</dbReference>
<gene>
    <name evidence="1" type="ORF">K435DRAFT_775497</name>
</gene>
<dbReference type="InterPro" id="IPR016181">
    <property type="entry name" value="Acyl_CoA_acyltransferase"/>
</dbReference>
<dbReference type="CDD" id="cd04301">
    <property type="entry name" value="NAT_SF"/>
    <property type="match status" value="1"/>
</dbReference>
<name>A0A4S8MIE6_DENBC</name>
<reference evidence="1 2" key="1">
    <citation type="journal article" date="2019" name="Nat. Ecol. Evol.">
        <title>Megaphylogeny resolves global patterns of mushroom evolution.</title>
        <authorList>
            <person name="Varga T."/>
            <person name="Krizsan K."/>
            <person name="Foldi C."/>
            <person name="Dima B."/>
            <person name="Sanchez-Garcia M."/>
            <person name="Sanchez-Ramirez S."/>
            <person name="Szollosi G.J."/>
            <person name="Szarkandi J.G."/>
            <person name="Papp V."/>
            <person name="Albert L."/>
            <person name="Andreopoulos W."/>
            <person name="Angelini C."/>
            <person name="Antonin V."/>
            <person name="Barry K.W."/>
            <person name="Bougher N.L."/>
            <person name="Buchanan P."/>
            <person name="Buyck B."/>
            <person name="Bense V."/>
            <person name="Catcheside P."/>
            <person name="Chovatia M."/>
            <person name="Cooper J."/>
            <person name="Damon W."/>
            <person name="Desjardin D."/>
            <person name="Finy P."/>
            <person name="Geml J."/>
            <person name="Haridas S."/>
            <person name="Hughes K."/>
            <person name="Justo A."/>
            <person name="Karasinski D."/>
            <person name="Kautmanova I."/>
            <person name="Kiss B."/>
            <person name="Kocsube S."/>
            <person name="Kotiranta H."/>
            <person name="LaButti K.M."/>
            <person name="Lechner B.E."/>
            <person name="Liimatainen K."/>
            <person name="Lipzen A."/>
            <person name="Lukacs Z."/>
            <person name="Mihaltcheva S."/>
            <person name="Morgado L.N."/>
            <person name="Niskanen T."/>
            <person name="Noordeloos M.E."/>
            <person name="Ohm R.A."/>
            <person name="Ortiz-Santana B."/>
            <person name="Ovrebo C."/>
            <person name="Racz N."/>
            <person name="Riley R."/>
            <person name="Savchenko A."/>
            <person name="Shiryaev A."/>
            <person name="Soop K."/>
            <person name="Spirin V."/>
            <person name="Szebenyi C."/>
            <person name="Tomsovsky M."/>
            <person name="Tulloss R.E."/>
            <person name="Uehling J."/>
            <person name="Grigoriev I.V."/>
            <person name="Vagvolgyi C."/>
            <person name="Papp T."/>
            <person name="Martin F.M."/>
            <person name="Miettinen O."/>
            <person name="Hibbett D.S."/>
            <person name="Nagy L.G."/>
        </authorList>
    </citation>
    <scope>NUCLEOTIDE SEQUENCE [LARGE SCALE GENOMIC DNA]</scope>
    <source>
        <strain evidence="1 2">CBS 962.96</strain>
    </source>
</reference>
<organism evidence="1 2">
    <name type="scientific">Dendrothele bispora (strain CBS 962.96)</name>
    <dbReference type="NCBI Taxonomy" id="1314807"/>
    <lineage>
        <taxon>Eukaryota</taxon>
        <taxon>Fungi</taxon>
        <taxon>Dikarya</taxon>
        <taxon>Basidiomycota</taxon>
        <taxon>Agaricomycotina</taxon>
        <taxon>Agaricomycetes</taxon>
        <taxon>Agaricomycetidae</taxon>
        <taxon>Agaricales</taxon>
        <taxon>Agaricales incertae sedis</taxon>
        <taxon>Dendrothele</taxon>
    </lineage>
</organism>
<evidence type="ECO:0000313" key="1">
    <source>
        <dbReference type="EMBL" id="THV02513.1"/>
    </source>
</evidence>
<keyword evidence="2" id="KW-1185">Reference proteome</keyword>
<dbReference type="Gene3D" id="3.40.630.30">
    <property type="match status" value="1"/>
</dbReference>
<accession>A0A4S8MIE6</accession>
<proteinExistence type="predicted"/>
<dbReference type="EMBL" id="ML179076">
    <property type="protein sequence ID" value="THV02513.1"/>
    <property type="molecule type" value="Genomic_DNA"/>
</dbReference>
<protein>
    <submittedName>
        <fullName evidence="1">Uncharacterized protein</fullName>
    </submittedName>
</protein>
<dbReference type="SUPFAM" id="SSF55729">
    <property type="entry name" value="Acyl-CoA N-acyltransferases (Nat)"/>
    <property type="match status" value="2"/>
</dbReference>
<sequence length="166" mass="18200">MTSEENPEPEVTKTKFSFSIHPISEISKQVFFPQLHDMINASFDTAGFIPPNWEPGPNPKLFKHLDTDPSRGAIILSEELGQFGFVAVAFAEDSGNSEDSVTTVDKAVPVASIAGVHPFMGIPRKPVIRPSAEWEITCVAVAPEWRGRGLVTKLVSSRSWSRHEVG</sequence>